<feature type="non-terminal residue" evidence="7">
    <location>
        <position position="1"/>
    </location>
</feature>
<protein>
    <submittedName>
        <fullName evidence="7">Type I polyketide synthase</fullName>
    </submittedName>
</protein>
<dbReference type="InterPro" id="IPR016039">
    <property type="entry name" value="Thiolase-like"/>
</dbReference>
<dbReference type="Proteomes" id="UP001519535">
    <property type="component" value="Unassembled WGS sequence"/>
</dbReference>
<dbReference type="PANTHER" id="PTHR43775:SF37">
    <property type="entry name" value="SI:DKEY-61P9.11"/>
    <property type="match status" value="1"/>
</dbReference>
<dbReference type="EMBL" id="JAHCLR010000131">
    <property type="protein sequence ID" value="MBS9536284.1"/>
    <property type="molecule type" value="Genomic_DNA"/>
</dbReference>
<dbReference type="InterPro" id="IPR020841">
    <property type="entry name" value="PKS_Beta-ketoAc_synthase_dom"/>
</dbReference>
<dbReference type="SMART" id="SM00825">
    <property type="entry name" value="PKS_KS"/>
    <property type="match status" value="1"/>
</dbReference>
<dbReference type="InterPro" id="IPR054514">
    <property type="entry name" value="RhiE-like_linker"/>
</dbReference>
<comment type="caution">
    <text evidence="7">The sequence shown here is derived from an EMBL/GenBank/DDBJ whole genome shotgun (WGS) entry which is preliminary data.</text>
</comment>
<dbReference type="InterPro" id="IPR014031">
    <property type="entry name" value="Ketoacyl_synth_C"/>
</dbReference>
<evidence type="ECO:0000256" key="1">
    <source>
        <dbReference type="ARBA" id="ARBA00022450"/>
    </source>
</evidence>
<accession>A0ABS5RTI0</accession>
<dbReference type="Pfam" id="PF02801">
    <property type="entry name" value="Ketoacyl-synt_C"/>
    <property type="match status" value="1"/>
</dbReference>
<evidence type="ECO:0000313" key="7">
    <source>
        <dbReference type="EMBL" id="MBS9536284.1"/>
    </source>
</evidence>
<keyword evidence="1" id="KW-0596">Phosphopantetheine</keyword>
<dbReference type="RefSeq" id="WP_284144797.1">
    <property type="nucleotide sequence ID" value="NZ_JAHCLR010000131.1"/>
</dbReference>
<dbReference type="InterPro" id="IPR050091">
    <property type="entry name" value="PKS_NRPS_Biosynth_Enz"/>
</dbReference>
<dbReference type="Gene3D" id="3.40.366.10">
    <property type="entry name" value="Malonyl-Coenzyme A Acyl Carrier Protein, domain 2"/>
    <property type="match status" value="1"/>
</dbReference>
<reference evidence="7 8" key="1">
    <citation type="submission" date="2021-05" db="EMBL/GenBank/DDBJ databases">
        <title>Mycobacterium acidophilum sp. nov., an extremely acid-tolerant member of the genus Mycobacterium.</title>
        <authorList>
            <person name="Xia J."/>
        </authorList>
    </citation>
    <scope>NUCLEOTIDE SEQUENCE [LARGE SCALE GENOMIC DNA]</scope>
    <source>
        <strain evidence="7 8">M1</strain>
    </source>
</reference>
<feature type="domain" description="Ketosynthase family 3 (KS3)" evidence="6">
    <location>
        <begin position="1"/>
        <end position="162"/>
    </location>
</feature>
<dbReference type="InterPro" id="IPR001227">
    <property type="entry name" value="Ac_transferase_dom_sf"/>
</dbReference>
<dbReference type="PANTHER" id="PTHR43775">
    <property type="entry name" value="FATTY ACID SYNTHASE"/>
    <property type="match status" value="1"/>
</dbReference>
<evidence type="ECO:0000256" key="4">
    <source>
        <dbReference type="ARBA" id="ARBA00023268"/>
    </source>
</evidence>
<evidence type="ECO:0000313" key="8">
    <source>
        <dbReference type="Proteomes" id="UP001519535"/>
    </source>
</evidence>
<keyword evidence="8" id="KW-1185">Reference proteome</keyword>
<proteinExistence type="predicted"/>
<evidence type="ECO:0000256" key="2">
    <source>
        <dbReference type="ARBA" id="ARBA00022553"/>
    </source>
</evidence>
<dbReference type="Gene3D" id="3.40.47.10">
    <property type="match status" value="1"/>
</dbReference>
<name>A0ABS5RTI0_9MYCO</name>
<dbReference type="SUPFAM" id="SSF53901">
    <property type="entry name" value="Thiolase-like"/>
    <property type="match status" value="1"/>
</dbReference>
<dbReference type="CDD" id="cd00833">
    <property type="entry name" value="PKS"/>
    <property type="match status" value="1"/>
</dbReference>
<organism evidence="7 8">
    <name type="scientific">Mycolicibacter acidiphilus</name>
    <dbReference type="NCBI Taxonomy" id="2835306"/>
    <lineage>
        <taxon>Bacteria</taxon>
        <taxon>Bacillati</taxon>
        <taxon>Actinomycetota</taxon>
        <taxon>Actinomycetes</taxon>
        <taxon>Mycobacteriales</taxon>
        <taxon>Mycobacteriaceae</taxon>
        <taxon>Mycolicibacter</taxon>
    </lineage>
</organism>
<evidence type="ECO:0000256" key="5">
    <source>
        <dbReference type="SAM" id="MobiDB-lite"/>
    </source>
</evidence>
<sequence>GSAVNQDGPSSGQTVPSGPAQQAVVRAALASARLTPADVDYIEAHGTGTALGDPIELDALAQVVADRGGSAPLVIGAAKTNLGHLESAAGVTGFIKTVLSVQQGFVPPHINFNTLTPNASAGASQFVIPVDGMAWPAVERPRRAGVSSFGVSGTNAHVVIEQAPAVEPVAAEASSPIQTLVISGKTPQRVAANAGALADWLAGDGADVPLADVAHTLGRHRSRFKYATAVCARDHAQAITGLTALAAGESAPGVAEVGPTRSGTVFVFSGQGSH</sequence>
<feature type="non-terminal residue" evidence="7">
    <location>
        <position position="274"/>
    </location>
</feature>
<keyword evidence="4" id="KW-0511">Multifunctional enzyme</keyword>
<gene>
    <name evidence="7" type="ORF">KIH27_22170</name>
</gene>
<dbReference type="Pfam" id="PF22336">
    <property type="entry name" value="RhiE-like_linker"/>
    <property type="match status" value="1"/>
</dbReference>
<feature type="region of interest" description="Disordered" evidence="5">
    <location>
        <begin position="1"/>
        <end position="20"/>
    </location>
</feature>
<keyword evidence="3" id="KW-0677">Repeat</keyword>
<evidence type="ECO:0000259" key="6">
    <source>
        <dbReference type="PROSITE" id="PS52004"/>
    </source>
</evidence>
<evidence type="ECO:0000256" key="3">
    <source>
        <dbReference type="ARBA" id="ARBA00022737"/>
    </source>
</evidence>
<dbReference type="PROSITE" id="PS52004">
    <property type="entry name" value="KS3_2"/>
    <property type="match status" value="1"/>
</dbReference>
<keyword evidence="2" id="KW-0597">Phosphoprotein</keyword>
<feature type="compositionally biased region" description="Polar residues" evidence="5">
    <location>
        <begin position="1"/>
        <end position="16"/>
    </location>
</feature>